<dbReference type="Proteomes" id="UP000054324">
    <property type="component" value="Unassembled WGS sequence"/>
</dbReference>
<accession>A0A074Z249</accession>
<proteinExistence type="predicted"/>
<reference evidence="2 3" key="1">
    <citation type="submission" date="2013-11" db="EMBL/GenBank/DDBJ databases">
        <title>Opisthorchis viverrini - life in the bile duct.</title>
        <authorList>
            <person name="Young N.D."/>
            <person name="Nagarajan N."/>
            <person name="Lin S.J."/>
            <person name="Korhonen P.K."/>
            <person name="Jex A.R."/>
            <person name="Hall R.S."/>
            <person name="Safavi-Hemami H."/>
            <person name="Kaewkong W."/>
            <person name="Bertrand D."/>
            <person name="Gao S."/>
            <person name="Seet Q."/>
            <person name="Wongkham S."/>
            <person name="Teh B.T."/>
            <person name="Wongkham C."/>
            <person name="Intapan P.M."/>
            <person name="Maleewong W."/>
            <person name="Yang X."/>
            <person name="Hu M."/>
            <person name="Wang Z."/>
            <person name="Hofmann A."/>
            <person name="Sternberg P.W."/>
            <person name="Tan P."/>
            <person name="Wang J."/>
            <person name="Gasser R.B."/>
        </authorList>
    </citation>
    <scope>NUCLEOTIDE SEQUENCE [LARGE SCALE GENOMIC DNA]</scope>
</reference>
<dbReference type="KEGG" id="ovi:T265_10532"/>
<dbReference type="CTD" id="20324700"/>
<dbReference type="RefSeq" id="XP_009175191.1">
    <property type="nucleotide sequence ID" value="XM_009176927.1"/>
</dbReference>
<evidence type="ECO:0000313" key="3">
    <source>
        <dbReference type="Proteomes" id="UP000054324"/>
    </source>
</evidence>
<feature type="compositionally biased region" description="Basic and acidic residues" evidence="1">
    <location>
        <begin position="34"/>
        <end position="54"/>
    </location>
</feature>
<dbReference type="EMBL" id="KL596997">
    <property type="protein sequence ID" value="KER21063.1"/>
    <property type="molecule type" value="Genomic_DNA"/>
</dbReference>
<sequence>MPHKRHARAQNTVNVNHSARDESTIGKLTFVEFQSRDRPDNRLEERDSTLKPSHDVPASNACV</sequence>
<dbReference type="GeneID" id="20324700"/>
<protein>
    <submittedName>
        <fullName evidence="2">Uncharacterized protein</fullName>
    </submittedName>
</protein>
<feature type="region of interest" description="Disordered" evidence="1">
    <location>
        <begin position="1"/>
        <end position="63"/>
    </location>
</feature>
<organism evidence="2 3">
    <name type="scientific">Opisthorchis viverrini</name>
    <name type="common">Southeast Asian liver fluke</name>
    <dbReference type="NCBI Taxonomy" id="6198"/>
    <lineage>
        <taxon>Eukaryota</taxon>
        <taxon>Metazoa</taxon>
        <taxon>Spiralia</taxon>
        <taxon>Lophotrochozoa</taxon>
        <taxon>Platyhelminthes</taxon>
        <taxon>Trematoda</taxon>
        <taxon>Digenea</taxon>
        <taxon>Opisthorchiida</taxon>
        <taxon>Opisthorchiata</taxon>
        <taxon>Opisthorchiidae</taxon>
        <taxon>Opisthorchis</taxon>
    </lineage>
</organism>
<name>A0A074Z249_OPIVI</name>
<evidence type="ECO:0000256" key="1">
    <source>
        <dbReference type="SAM" id="MobiDB-lite"/>
    </source>
</evidence>
<dbReference type="AlphaFoldDB" id="A0A074Z249"/>
<keyword evidence="3" id="KW-1185">Reference proteome</keyword>
<gene>
    <name evidence="2" type="ORF">T265_10532</name>
</gene>
<evidence type="ECO:0000313" key="2">
    <source>
        <dbReference type="EMBL" id="KER21063.1"/>
    </source>
</evidence>